<name>A0A5C3LL57_9AGAR</name>
<gene>
    <name evidence="2" type="ORF">BDQ12DRAFT_691390</name>
</gene>
<protein>
    <submittedName>
        <fullName evidence="2">Uncharacterized protein</fullName>
    </submittedName>
</protein>
<evidence type="ECO:0000313" key="2">
    <source>
        <dbReference type="EMBL" id="TFK33297.1"/>
    </source>
</evidence>
<organism evidence="2 3">
    <name type="scientific">Crucibulum laeve</name>
    <dbReference type="NCBI Taxonomy" id="68775"/>
    <lineage>
        <taxon>Eukaryota</taxon>
        <taxon>Fungi</taxon>
        <taxon>Dikarya</taxon>
        <taxon>Basidiomycota</taxon>
        <taxon>Agaricomycotina</taxon>
        <taxon>Agaricomycetes</taxon>
        <taxon>Agaricomycetidae</taxon>
        <taxon>Agaricales</taxon>
        <taxon>Agaricineae</taxon>
        <taxon>Nidulariaceae</taxon>
        <taxon>Crucibulum</taxon>
    </lineage>
</organism>
<dbReference type="OrthoDB" id="16851at2759"/>
<feature type="compositionally biased region" description="Basic and acidic residues" evidence="1">
    <location>
        <begin position="24"/>
        <end position="34"/>
    </location>
</feature>
<accession>A0A5C3LL57</accession>
<feature type="region of interest" description="Disordered" evidence="1">
    <location>
        <begin position="1"/>
        <end position="34"/>
    </location>
</feature>
<evidence type="ECO:0000313" key="3">
    <source>
        <dbReference type="Proteomes" id="UP000308652"/>
    </source>
</evidence>
<dbReference type="STRING" id="68775.A0A5C3LL57"/>
<dbReference type="EMBL" id="ML213651">
    <property type="protein sequence ID" value="TFK33297.1"/>
    <property type="molecule type" value="Genomic_DNA"/>
</dbReference>
<reference evidence="2 3" key="1">
    <citation type="journal article" date="2019" name="Nat. Ecol. Evol.">
        <title>Megaphylogeny resolves global patterns of mushroom evolution.</title>
        <authorList>
            <person name="Varga T."/>
            <person name="Krizsan K."/>
            <person name="Foldi C."/>
            <person name="Dima B."/>
            <person name="Sanchez-Garcia M."/>
            <person name="Sanchez-Ramirez S."/>
            <person name="Szollosi G.J."/>
            <person name="Szarkandi J.G."/>
            <person name="Papp V."/>
            <person name="Albert L."/>
            <person name="Andreopoulos W."/>
            <person name="Angelini C."/>
            <person name="Antonin V."/>
            <person name="Barry K.W."/>
            <person name="Bougher N.L."/>
            <person name="Buchanan P."/>
            <person name="Buyck B."/>
            <person name="Bense V."/>
            <person name="Catcheside P."/>
            <person name="Chovatia M."/>
            <person name="Cooper J."/>
            <person name="Damon W."/>
            <person name="Desjardin D."/>
            <person name="Finy P."/>
            <person name="Geml J."/>
            <person name="Haridas S."/>
            <person name="Hughes K."/>
            <person name="Justo A."/>
            <person name="Karasinski D."/>
            <person name="Kautmanova I."/>
            <person name="Kiss B."/>
            <person name="Kocsube S."/>
            <person name="Kotiranta H."/>
            <person name="LaButti K.M."/>
            <person name="Lechner B.E."/>
            <person name="Liimatainen K."/>
            <person name="Lipzen A."/>
            <person name="Lukacs Z."/>
            <person name="Mihaltcheva S."/>
            <person name="Morgado L.N."/>
            <person name="Niskanen T."/>
            <person name="Noordeloos M.E."/>
            <person name="Ohm R.A."/>
            <person name="Ortiz-Santana B."/>
            <person name="Ovrebo C."/>
            <person name="Racz N."/>
            <person name="Riley R."/>
            <person name="Savchenko A."/>
            <person name="Shiryaev A."/>
            <person name="Soop K."/>
            <person name="Spirin V."/>
            <person name="Szebenyi C."/>
            <person name="Tomsovsky M."/>
            <person name="Tulloss R.E."/>
            <person name="Uehling J."/>
            <person name="Grigoriev I.V."/>
            <person name="Vagvolgyi C."/>
            <person name="Papp T."/>
            <person name="Martin F.M."/>
            <person name="Miettinen O."/>
            <person name="Hibbett D.S."/>
            <person name="Nagy L.G."/>
        </authorList>
    </citation>
    <scope>NUCLEOTIDE SEQUENCE [LARGE SCALE GENOMIC DNA]</scope>
    <source>
        <strain evidence="2 3">CBS 166.37</strain>
    </source>
</reference>
<sequence length="432" mass="47635">MLPTEKKRKNVAEEDGGSETGDASSKKTKYDVDHNKLASTSTTVIAANNDDKVESHSQASTPPFLELLDFSALDNQENISRRFDEIASFLLHFYHLVVKCGDVETKFEILELEFYLQIAECHEDPFTHGSEEQKLCGRWYFHRAPRYSKDSHRSSTSLTEYRDGSRKGLDLTIGRRAPLATTTSQYFPSQSSSSQTSEEKPSIFRGGILLRSIRRLGPDPKVISGPSLLVDQVLLLCKAASILELVEDTWSGDTTAFHSTNGEDAPSAALTLQPRPATTAVPPTIYTSPRIGLDLSHPGTTPPPEHTADTTPLHPRIVFLPKLYRYFVHPKELTTKGRPQTFLAMLHSRLSSCPDIDRKLKSGGLSNNIARMMGLKESTASKYLADYVAGREAGRSALKAFVGVKDSSSSPAAYLKMMGAIERICGGERGRL</sequence>
<evidence type="ECO:0000256" key="1">
    <source>
        <dbReference type="SAM" id="MobiDB-lite"/>
    </source>
</evidence>
<dbReference type="AlphaFoldDB" id="A0A5C3LL57"/>
<proteinExistence type="predicted"/>
<dbReference type="Proteomes" id="UP000308652">
    <property type="component" value="Unassembled WGS sequence"/>
</dbReference>
<keyword evidence="3" id="KW-1185">Reference proteome</keyword>